<organism evidence="4 5">
    <name type="scientific">Candidatus Tanganyikabacteria bacterium</name>
    <dbReference type="NCBI Taxonomy" id="2961651"/>
    <lineage>
        <taxon>Bacteria</taxon>
        <taxon>Bacillati</taxon>
        <taxon>Candidatus Sericytochromatia</taxon>
        <taxon>Candidatus Tanganyikabacteria</taxon>
    </lineage>
</organism>
<dbReference type="PROSITE" id="PS51257">
    <property type="entry name" value="PROKAR_LIPOPROTEIN"/>
    <property type="match status" value="1"/>
</dbReference>
<dbReference type="AlphaFoldDB" id="A0A937X088"/>
<comment type="caution">
    <text evidence="4">The sequence shown here is derived from an EMBL/GenBank/DDBJ whole genome shotgun (WGS) entry which is preliminary data.</text>
</comment>
<sequence length="354" mass="37608">MRKTRFAALLAILAIGGGVVFACLAPPDLAAQAKTHRVRTGVGEGEPGDEVHGSRTAELNSDELQVTLQPGTGERFLKVVDVVMGTETARSLGRDKFIVRQGPNGERDDFAAFFAAMPYVKDVNPRPKRRPSENVPQGQIHLAPQGEAGDPEFVADQGGTSGSGPGAGRDYVPGELLVKFKKGVTQKQVEAFNAENGTAILGRLDLGAERIYRLSVPGGVEVPDLASVYGESDLVEYAEPNYKMSIPKLPGTPKAPSPPKGKPVKGGYPKVPPSVAGMTIGTRQVLGDSVFVKFRPGVREPLPDLVALVYGVEMMEEDNGRVRYSLPGGANSLTAARLFKLCPFVSGAEPSYGR</sequence>
<gene>
    <name evidence="4" type="ORF">FJZ00_00395</name>
</gene>
<dbReference type="Proteomes" id="UP000703893">
    <property type="component" value="Unassembled WGS sequence"/>
</dbReference>
<name>A0A937X088_9BACT</name>
<feature type="domain" description="Fervidolysin-like N-terminal prodomain" evidence="3">
    <location>
        <begin position="167"/>
        <end position="241"/>
    </location>
</feature>
<evidence type="ECO:0000259" key="3">
    <source>
        <dbReference type="Pfam" id="PF22148"/>
    </source>
</evidence>
<accession>A0A937X088</accession>
<evidence type="ECO:0000256" key="2">
    <source>
        <dbReference type="SAM" id="SignalP"/>
    </source>
</evidence>
<feature type="signal peptide" evidence="2">
    <location>
        <begin position="1"/>
        <end position="22"/>
    </location>
</feature>
<keyword evidence="2" id="KW-0732">Signal</keyword>
<evidence type="ECO:0000313" key="4">
    <source>
        <dbReference type="EMBL" id="MBM3273579.1"/>
    </source>
</evidence>
<feature type="region of interest" description="Disordered" evidence="1">
    <location>
        <begin position="123"/>
        <end position="169"/>
    </location>
</feature>
<reference evidence="4 5" key="1">
    <citation type="submission" date="2019-03" db="EMBL/GenBank/DDBJ databases">
        <title>Lake Tanganyika Metagenome-Assembled Genomes (MAGs).</title>
        <authorList>
            <person name="Tran P."/>
        </authorList>
    </citation>
    <scope>NUCLEOTIDE SEQUENCE [LARGE SCALE GENOMIC DNA]</scope>
    <source>
        <strain evidence="4">K_DeepCast_65m_m2_236</strain>
    </source>
</reference>
<evidence type="ECO:0000256" key="1">
    <source>
        <dbReference type="SAM" id="MobiDB-lite"/>
    </source>
</evidence>
<proteinExistence type="predicted"/>
<dbReference type="Pfam" id="PF22148">
    <property type="entry name" value="Fervidolysin_NPro-like"/>
    <property type="match status" value="1"/>
</dbReference>
<evidence type="ECO:0000313" key="5">
    <source>
        <dbReference type="Proteomes" id="UP000703893"/>
    </source>
</evidence>
<feature type="chain" id="PRO_5037336602" description="Fervidolysin-like N-terminal prodomain domain-containing protein" evidence="2">
    <location>
        <begin position="23"/>
        <end position="354"/>
    </location>
</feature>
<protein>
    <recommendedName>
        <fullName evidence="3">Fervidolysin-like N-terminal prodomain domain-containing protein</fullName>
    </recommendedName>
</protein>
<dbReference type="EMBL" id="VGJX01000009">
    <property type="protein sequence ID" value="MBM3273579.1"/>
    <property type="molecule type" value="Genomic_DNA"/>
</dbReference>
<dbReference type="InterPro" id="IPR054399">
    <property type="entry name" value="Fervidolysin-like_N_prodom"/>
</dbReference>